<evidence type="ECO:0000313" key="1">
    <source>
        <dbReference type="EMBL" id="CEK52242.1"/>
    </source>
</evidence>
<sequence length="55" mass="6841">MHNTEYMTCKMTYFLSLDLTRNYEYVTYNVTFDICNRTYNKHDICNVTYNKHNIW</sequence>
<protein>
    <submittedName>
        <fullName evidence="1">Uncharacterized protein</fullName>
    </submittedName>
</protein>
<gene>
    <name evidence="1" type="primary">ORF16042</name>
</gene>
<feature type="non-terminal residue" evidence="1">
    <location>
        <position position="55"/>
    </location>
</feature>
<organism evidence="1">
    <name type="scientific">Arion vulgaris</name>
    <dbReference type="NCBI Taxonomy" id="1028688"/>
    <lineage>
        <taxon>Eukaryota</taxon>
        <taxon>Metazoa</taxon>
        <taxon>Spiralia</taxon>
        <taxon>Lophotrochozoa</taxon>
        <taxon>Mollusca</taxon>
        <taxon>Gastropoda</taxon>
        <taxon>Heterobranchia</taxon>
        <taxon>Euthyneura</taxon>
        <taxon>Panpulmonata</taxon>
        <taxon>Eupulmonata</taxon>
        <taxon>Stylommatophora</taxon>
        <taxon>Helicina</taxon>
        <taxon>Arionoidea</taxon>
        <taxon>Arionidae</taxon>
        <taxon>Arion</taxon>
    </lineage>
</organism>
<dbReference type="AlphaFoldDB" id="A0A0B6Y7A2"/>
<dbReference type="EMBL" id="HACG01005377">
    <property type="protein sequence ID" value="CEK52242.1"/>
    <property type="molecule type" value="Transcribed_RNA"/>
</dbReference>
<name>A0A0B6Y7A2_9EUPU</name>
<accession>A0A0B6Y7A2</accession>
<proteinExistence type="predicted"/>
<reference evidence="1" key="1">
    <citation type="submission" date="2014-12" db="EMBL/GenBank/DDBJ databases">
        <title>Insight into the proteome of Arion vulgaris.</title>
        <authorList>
            <person name="Aradska J."/>
            <person name="Bulat T."/>
            <person name="Smidak R."/>
            <person name="Sarate P."/>
            <person name="Gangsoo J."/>
            <person name="Sialana F."/>
            <person name="Bilban M."/>
            <person name="Lubec G."/>
        </authorList>
    </citation>
    <scope>NUCLEOTIDE SEQUENCE</scope>
    <source>
        <tissue evidence="1">Skin</tissue>
    </source>
</reference>